<dbReference type="KEGG" id="lmq:LMM7_0862"/>
<dbReference type="RefSeq" id="WP_012581696.1">
    <property type="nucleotide sequence ID" value="NC_017537.1"/>
</dbReference>
<evidence type="ECO:0000259" key="1">
    <source>
        <dbReference type="SMART" id="SM00530"/>
    </source>
</evidence>
<dbReference type="PATRIC" id="fig|1030009.3.peg.850"/>
<protein>
    <submittedName>
        <fullName evidence="2">Putative transcriptional regulator</fullName>
    </submittedName>
</protein>
<accession>A0A0E0UTU6</accession>
<dbReference type="AlphaFoldDB" id="A0A0E0UTU6"/>
<dbReference type="PANTHER" id="PTHR37038:SF12">
    <property type="entry name" value="TRANSCRIPTIONAL REGULATOR"/>
    <property type="match status" value="1"/>
</dbReference>
<feature type="domain" description="HTH cro/C1-type" evidence="1">
    <location>
        <begin position="7"/>
        <end position="61"/>
    </location>
</feature>
<sequence>MVAYGELIREVRLSKGLTQKEVYTGIISKSYAIGFEKGKHDITLVLFEEILERVMLSSDEFFFMNRGYSLAEEDNFWYKFAHAANQNSLKELQALHKEVLQQKGERAMLREAIVHSRIEVHEQFLLNNKFDVSIVSKEDKEVIQTYLWKVQSWTLEEIRIFANSVDYFDEDVQIYFFQLVLKSIEKYKHYDRGKKVFSTLLTNITEELIARNQLDYASQLLDILYELSASHDCAFYRIMHHYYQGLIWMKSEQVEQGYNKSKSAIEILDTLGYESLALLYQTLLMQFLEKEQIEIL</sequence>
<dbReference type="InterPro" id="IPR001387">
    <property type="entry name" value="Cro/C1-type_HTH"/>
</dbReference>
<evidence type="ECO:0000313" key="3">
    <source>
        <dbReference type="Proteomes" id="UP000000486"/>
    </source>
</evidence>
<organism evidence="2 3">
    <name type="scientific">Listeria monocytogenes serotype 4a (strain M7)</name>
    <dbReference type="NCBI Taxonomy" id="1030009"/>
    <lineage>
        <taxon>Bacteria</taxon>
        <taxon>Bacillati</taxon>
        <taxon>Bacillota</taxon>
        <taxon>Bacilli</taxon>
        <taxon>Bacillales</taxon>
        <taxon>Listeriaceae</taxon>
        <taxon>Listeria</taxon>
    </lineage>
</organism>
<dbReference type="InterPro" id="IPR053163">
    <property type="entry name" value="HTH-type_regulator_Rgg"/>
</dbReference>
<proteinExistence type="predicted"/>
<dbReference type="NCBIfam" id="TIGR01716">
    <property type="entry name" value="RGG_Cterm"/>
    <property type="match status" value="1"/>
</dbReference>
<dbReference type="CDD" id="cd00093">
    <property type="entry name" value="HTH_XRE"/>
    <property type="match status" value="1"/>
</dbReference>
<dbReference type="Proteomes" id="UP000000486">
    <property type="component" value="Chromosome"/>
</dbReference>
<dbReference type="GO" id="GO:0003677">
    <property type="term" value="F:DNA binding"/>
    <property type="evidence" value="ECO:0007669"/>
    <property type="project" value="InterPro"/>
</dbReference>
<dbReference type="Gene3D" id="1.25.40.10">
    <property type="entry name" value="Tetratricopeptide repeat domain"/>
    <property type="match status" value="1"/>
</dbReference>
<dbReference type="InterPro" id="IPR010057">
    <property type="entry name" value="Transcription_activator_Rgg_C"/>
</dbReference>
<dbReference type="SMART" id="SM00530">
    <property type="entry name" value="HTH_XRE"/>
    <property type="match status" value="1"/>
</dbReference>
<evidence type="ECO:0000313" key="2">
    <source>
        <dbReference type="EMBL" id="AEH91867.1"/>
    </source>
</evidence>
<reference evidence="2 3" key="1">
    <citation type="journal article" date="2011" name="J. Bacteriol.">
        <title>Genome sequence of the nonpathogenic Listeria monocytogenes serovar 4a strain M7.</title>
        <authorList>
            <person name="Chen J."/>
            <person name="Xia Y."/>
            <person name="Cheng C."/>
            <person name="Fang C."/>
            <person name="Shan Y."/>
            <person name="Jin G."/>
            <person name="Fang W."/>
        </authorList>
    </citation>
    <scope>NUCLEOTIDE SEQUENCE [LARGE SCALE GENOMIC DNA]</scope>
    <source>
        <strain evidence="2 3">M7</strain>
    </source>
</reference>
<name>A0A0E0UTU6_LISMM</name>
<dbReference type="HOGENOM" id="CLU_072045_1_1_9"/>
<gene>
    <name evidence="2" type="ordered locus">LMM7_0862</name>
</gene>
<dbReference type="InterPro" id="IPR010982">
    <property type="entry name" value="Lambda_DNA-bd_dom_sf"/>
</dbReference>
<dbReference type="Pfam" id="PF21259">
    <property type="entry name" value="Rgg_C"/>
    <property type="match status" value="1"/>
</dbReference>
<dbReference type="SUPFAM" id="SSF47413">
    <property type="entry name" value="lambda repressor-like DNA-binding domains"/>
    <property type="match status" value="1"/>
</dbReference>
<dbReference type="EMBL" id="CP002816">
    <property type="protein sequence ID" value="AEH91867.1"/>
    <property type="molecule type" value="Genomic_DNA"/>
</dbReference>
<dbReference type="PANTHER" id="PTHR37038">
    <property type="entry name" value="TRANSCRIPTIONAL REGULATOR-RELATED"/>
    <property type="match status" value="1"/>
</dbReference>
<dbReference type="InterPro" id="IPR011990">
    <property type="entry name" value="TPR-like_helical_dom_sf"/>
</dbReference>